<evidence type="ECO:0000259" key="2">
    <source>
        <dbReference type="Pfam" id="PF07687"/>
    </source>
</evidence>
<dbReference type="InterPro" id="IPR002933">
    <property type="entry name" value="Peptidase_M20"/>
</dbReference>
<name>A0A498RBM3_9FIRM</name>
<proteinExistence type="predicted"/>
<accession>A0A498RBM3</accession>
<reference evidence="3 4" key="1">
    <citation type="submission" date="2018-06" db="EMBL/GenBank/DDBJ databases">
        <authorList>
            <person name="Strepis N."/>
        </authorList>
    </citation>
    <scope>NUCLEOTIDE SEQUENCE [LARGE SCALE GENOMIC DNA]</scope>
    <source>
        <strain evidence="3">LUCI</strain>
    </source>
</reference>
<dbReference type="Gene3D" id="3.40.630.10">
    <property type="entry name" value="Zn peptidases"/>
    <property type="match status" value="1"/>
</dbReference>
<evidence type="ECO:0000313" key="4">
    <source>
        <dbReference type="Proteomes" id="UP000277811"/>
    </source>
</evidence>
<sequence length="373" mass="39149">MNLTKRVQTIYEELHKMPEPGFRESRTAAYLAEKLRAAGFEVKTGLAGTGVTGLLCGKSPGPTVGVRADMDALLHWVEEKKVPIHSCGHDAHAAIVLAAAERAAAEGILRGALKVIFQPAEETLEGALQMIAAGAIDDVDQLIGLHLRPIQEAGLGQATPALFHGASVIVKVILQGTAAHGARPHLGVNVIDAAAAAVNAVNAIHVNPVVPATVKVTRLQAGGASLNAIPDKAEMALDLRAQNNETMEELLTKVQKAVERAADTVDAKAYVTVAGRVPAAEYNEEMVAVAREAILAVLGPAGLLSPIYTPGGEDFHFYTRAKPAIKSCYLGLGADLVPGLHHPAMQFDTRALNQGVSILLYMVHKCVGGVGEK</sequence>
<dbReference type="EMBL" id="UPPP01000088">
    <property type="protein sequence ID" value="VBB08340.1"/>
    <property type="molecule type" value="Genomic_DNA"/>
</dbReference>
<protein>
    <submittedName>
        <fullName evidence="3">Peptidase m20</fullName>
    </submittedName>
</protein>
<dbReference type="InterPro" id="IPR017439">
    <property type="entry name" value="Amidohydrolase"/>
</dbReference>
<dbReference type="InterPro" id="IPR036264">
    <property type="entry name" value="Bact_exopeptidase_dim_dom"/>
</dbReference>
<dbReference type="RefSeq" id="WP_122629246.1">
    <property type="nucleotide sequence ID" value="NZ_UPPP01000088.1"/>
</dbReference>
<keyword evidence="4" id="KW-1185">Reference proteome</keyword>
<dbReference type="Pfam" id="PF01546">
    <property type="entry name" value="Peptidase_M20"/>
    <property type="match status" value="1"/>
</dbReference>
<dbReference type="SUPFAM" id="SSF53187">
    <property type="entry name" value="Zn-dependent exopeptidases"/>
    <property type="match status" value="1"/>
</dbReference>
<dbReference type="Gene3D" id="3.30.70.360">
    <property type="match status" value="1"/>
</dbReference>
<dbReference type="AlphaFoldDB" id="A0A498RBM3"/>
<dbReference type="PANTHER" id="PTHR11014:SF122">
    <property type="entry name" value="AMIDOHYDROLASE AMHX"/>
    <property type="match status" value="1"/>
</dbReference>
<feature type="binding site" evidence="1">
    <location>
        <position position="87"/>
    </location>
    <ligand>
        <name>Mn(2+)</name>
        <dbReference type="ChEBI" id="CHEBI:29035"/>
        <label>2</label>
    </ligand>
</feature>
<feature type="domain" description="Peptidase M20 dimerisation" evidence="2">
    <location>
        <begin position="170"/>
        <end position="262"/>
    </location>
</feature>
<evidence type="ECO:0000256" key="1">
    <source>
        <dbReference type="PIRSR" id="PIRSR005962-1"/>
    </source>
</evidence>
<dbReference type="PIRSF" id="PIRSF005962">
    <property type="entry name" value="Pept_M20D_amidohydro"/>
    <property type="match status" value="1"/>
</dbReference>
<dbReference type="NCBIfam" id="TIGR01891">
    <property type="entry name" value="amidohydrolases"/>
    <property type="match status" value="1"/>
</dbReference>
<dbReference type="SUPFAM" id="SSF55031">
    <property type="entry name" value="Bacterial exopeptidase dimerisation domain"/>
    <property type="match status" value="1"/>
</dbReference>
<dbReference type="Pfam" id="PF07687">
    <property type="entry name" value="M20_dimer"/>
    <property type="match status" value="1"/>
</dbReference>
<comment type="cofactor">
    <cofactor evidence="1">
        <name>Mn(2+)</name>
        <dbReference type="ChEBI" id="CHEBI:29035"/>
    </cofactor>
    <text evidence="1">The Mn(2+) ion enhances activity.</text>
</comment>
<organism evidence="3 4">
    <name type="scientific">Lucifera butyrica</name>
    <dbReference type="NCBI Taxonomy" id="1351585"/>
    <lineage>
        <taxon>Bacteria</taxon>
        <taxon>Bacillati</taxon>
        <taxon>Bacillota</taxon>
        <taxon>Negativicutes</taxon>
        <taxon>Veillonellales</taxon>
        <taxon>Veillonellaceae</taxon>
        <taxon>Lucifera</taxon>
    </lineage>
</organism>
<dbReference type="GO" id="GO:0046872">
    <property type="term" value="F:metal ion binding"/>
    <property type="evidence" value="ECO:0007669"/>
    <property type="project" value="UniProtKB-KW"/>
</dbReference>
<dbReference type="Proteomes" id="UP000277811">
    <property type="component" value="Unassembled WGS sequence"/>
</dbReference>
<dbReference type="PANTHER" id="PTHR11014">
    <property type="entry name" value="PEPTIDASE M20 FAMILY MEMBER"/>
    <property type="match status" value="1"/>
</dbReference>
<gene>
    <name evidence="3" type="ORF">LUCI_3612</name>
</gene>
<keyword evidence="1" id="KW-0464">Manganese</keyword>
<dbReference type="InterPro" id="IPR011650">
    <property type="entry name" value="Peptidase_M20_dimer"/>
</dbReference>
<feature type="binding site" evidence="1">
    <location>
        <position position="89"/>
    </location>
    <ligand>
        <name>Mn(2+)</name>
        <dbReference type="ChEBI" id="CHEBI:29035"/>
        <label>2</label>
    </ligand>
</feature>
<dbReference type="OrthoDB" id="9776731at2"/>
<feature type="binding site" evidence="1">
    <location>
        <position position="122"/>
    </location>
    <ligand>
        <name>Mn(2+)</name>
        <dbReference type="ChEBI" id="CHEBI:29035"/>
        <label>2</label>
    </ligand>
</feature>
<dbReference type="GO" id="GO:0016787">
    <property type="term" value="F:hydrolase activity"/>
    <property type="evidence" value="ECO:0007669"/>
    <property type="project" value="InterPro"/>
</dbReference>
<feature type="binding site" evidence="1">
    <location>
        <position position="146"/>
    </location>
    <ligand>
        <name>Mn(2+)</name>
        <dbReference type="ChEBI" id="CHEBI:29035"/>
        <label>2</label>
    </ligand>
</feature>
<evidence type="ECO:0000313" key="3">
    <source>
        <dbReference type="EMBL" id="VBB08340.1"/>
    </source>
</evidence>
<feature type="binding site" evidence="1">
    <location>
        <position position="341"/>
    </location>
    <ligand>
        <name>Mn(2+)</name>
        <dbReference type="ChEBI" id="CHEBI:29035"/>
        <label>2</label>
    </ligand>
</feature>
<keyword evidence="1" id="KW-0479">Metal-binding</keyword>